<evidence type="ECO:0000256" key="5">
    <source>
        <dbReference type="ARBA" id="ARBA00004922"/>
    </source>
</evidence>
<evidence type="ECO:0000313" key="22">
    <source>
        <dbReference type="EMBL" id="OSO97128.1"/>
    </source>
</evidence>
<dbReference type="GO" id="GO:0035269">
    <property type="term" value="P:protein O-linked glycosylation via mannose"/>
    <property type="evidence" value="ECO:0007669"/>
    <property type="project" value="TreeGrafter"/>
</dbReference>
<comment type="pathway">
    <text evidence="5">Protein modification; protein glycosylation.</text>
</comment>
<evidence type="ECO:0000256" key="20">
    <source>
        <dbReference type="ARBA" id="ARBA00083744"/>
    </source>
</evidence>
<keyword evidence="14" id="KW-0472">Membrane</keyword>
<organism evidence="22 23">
    <name type="scientific">Cylindrospermopsis raciborskii CENA303</name>
    <dbReference type="NCBI Taxonomy" id="1170769"/>
    <lineage>
        <taxon>Bacteria</taxon>
        <taxon>Bacillati</taxon>
        <taxon>Cyanobacteriota</taxon>
        <taxon>Cyanophyceae</taxon>
        <taxon>Nostocales</taxon>
        <taxon>Aphanizomenonaceae</taxon>
        <taxon>Cylindrospermopsis</taxon>
    </lineage>
</organism>
<keyword evidence="15" id="KW-0464">Manganese</keyword>
<evidence type="ECO:0000256" key="14">
    <source>
        <dbReference type="ARBA" id="ARBA00023136"/>
    </source>
</evidence>
<evidence type="ECO:0000256" key="17">
    <source>
        <dbReference type="ARBA" id="ARBA00074878"/>
    </source>
</evidence>
<evidence type="ECO:0000256" key="15">
    <source>
        <dbReference type="ARBA" id="ARBA00023211"/>
    </source>
</evidence>
<evidence type="ECO:0000259" key="21">
    <source>
        <dbReference type="Pfam" id="PF00535"/>
    </source>
</evidence>
<evidence type="ECO:0000256" key="12">
    <source>
        <dbReference type="ARBA" id="ARBA00022842"/>
    </source>
</evidence>
<dbReference type="FunFam" id="3.90.550.10:FF:000119">
    <property type="entry name" value="Dolichol-phosphate mannosyltransferase subunit 1"/>
    <property type="match status" value="1"/>
</dbReference>
<comment type="cofactor">
    <cofactor evidence="1">
        <name>Ca(2+)</name>
        <dbReference type="ChEBI" id="CHEBI:29108"/>
    </cofactor>
</comment>
<evidence type="ECO:0000256" key="1">
    <source>
        <dbReference type="ARBA" id="ARBA00001913"/>
    </source>
</evidence>
<dbReference type="EMBL" id="NBYN01000004">
    <property type="protein sequence ID" value="OSO97128.1"/>
    <property type="molecule type" value="Genomic_DNA"/>
</dbReference>
<keyword evidence="10" id="KW-0812">Transmembrane</keyword>
<comment type="caution">
    <text evidence="22">The sequence shown here is derived from an EMBL/GenBank/DDBJ whole genome shotgun (WGS) entry which is preliminary data.</text>
</comment>
<evidence type="ECO:0000256" key="10">
    <source>
        <dbReference type="ARBA" id="ARBA00022692"/>
    </source>
</evidence>
<dbReference type="Gene3D" id="3.90.550.10">
    <property type="entry name" value="Spore Coat Polysaccharide Biosynthesis Protein SpsA, Chain A"/>
    <property type="match status" value="1"/>
</dbReference>
<dbReference type="InterPro" id="IPR001173">
    <property type="entry name" value="Glyco_trans_2-like"/>
</dbReference>
<evidence type="ECO:0000256" key="7">
    <source>
        <dbReference type="ARBA" id="ARBA00012704"/>
    </source>
</evidence>
<evidence type="ECO:0000313" key="23">
    <source>
        <dbReference type="Proteomes" id="UP000192997"/>
    </source>
</evidence>
<evidence type="ECO:0000256" key="9">
    <source>
        <dbReference type="ARBA" id="ARBA00022679"/>
    </source>
</evidence>
<dbReference type="GO" id="GO:0006488">
    <property type="term" value="P:dolichol-linked oligosaccharide biosynthetic process"/>
    <property type="evidence" value="ECO:0007669"/>
    <property type="project" value="TreeGrafter"/>
</dbReference>
<evidence type="ECO:0000256" key="11">
    <source>
        <dbReference type="ARBA" id="ARBA00022723"/>
    </source>
</evidence>
<comment type="similarity">
    <text evidence="6">Belongs to the glycosyltransferase 2 family.</text>
</comment>
<dbReference type="GO" id="GO:0012505">
    <property type="term" value="C:endomembrane system"/>
    <property type="evidence" value="ECO:0007669"/>
    <property type="project" value="UniProtKB-SubCell"/>
</dbReference>
<sequence length="267" mass="30653">MITESLKELIQAPSGVLKISPSSELRHPNKPVYCSLIIPTYNESKNILALVHLLSYLLDEVLPNNYELIVIDDDSPDKTWEVAQKITKDYPHLQVMRRQEERGLSTAVIRGWQVAQGEILGVIDGDLQHPPEVLLKLLESIDQGADLAVASRHVPGGGTSDWQWHRRFLSRGAQLLGLMILPRVVSRVCDPMSGYFLVRRETIAEQLMNPLGYKILIEILGRCQISHIIEVGYIFQERQEGTSKVTWRQYLDYLLHLVRLRFWFNNY</sequence>
<dbReference type="AlphaFoldDB" id="A0A1X4GJ21"/>
<dbReference type="GO" id="GO:0004582">
    <property type="term" value="F:dolichyl-phosphate beta-D-mannosyltransferase activity"/>
    <property type="evidence" value="ECO:0007669"/>
    <property type="project" value="UniProtKB-EC"/>
</dbReference>
<evidence type="ECO:0000256" key="2">
    <source>
        <dbReference type="ARBA" id="ARBA00001936"/>
    </source>
</evidence>
<dbReference type="Proteomes" id="UP000192997">
    <property type="component" value="Unassembled WGS sequence"/>
</dbReference>
<keyword evidence="12" id="KW-0460">Magnesium</keyword>
<dbReference type="EC" id="2.4.1.83" evidence="7"/>
<evidence type="ECO:0000256" key="19">
    <source>
        <dbReference type="ARBA" id="ARBA00082614"/>
    </source>
</evidence>
<feature type="domain" description="Glycosyltransferase 2-like" evidence="21">
    <location>
        <begin position="35"/>
        <end position="195"/>
    </location>
</feature>
<evidence type="ECO:0000256" key="6">
    <source>
        <dbReference type="ARBA" id="ARBA00006739"/>
    </source>
</evidence>
<reference evidence="23" key="1">
    <citation type="submission" date="2017-04" db="EMBL/GenBank/DDBJ databases">
        <authorList>
            <person name="Abreu V.A."/>
            <person name="Popin R.V."/>
            <person name="Rigonato J."/>
            <person name="Andreote A.P."/>
            <person name="Schaker P.C."/>
            <person name="Hoff-Risseti C."/>
            <person name="Alvarenga D.O."/>
            <person name="Varani A.M."/>
            <person name="Fiore M.F."/>
        </authorList>
    </citation>
    <scope>NUCLEOTIDE SEQUENCE [LARGE SCALE GENOMIC DNA]</scope>
    <source>
        <strain evidence="23">CENA303</strain>
    </source>
</reference>
<evidence type="ECO:0000256" key="3">
    <source>
        <dbReference type="ARBA" id="ARBA00001946"/>
    </source>
</evidence>
<dbReference type="InterPro" id="IPR039528">
    <property type="entry name" value="DPM1-like"/>
</dbReference>
<evidence type="ECO:0000256" key="8">
    <source>
        <dbReference type="ARBA" id="ARBA00022676"/>
    </source>
</evidence>
<keyword evidence="8" id="KW-0328">Glycosyltransferase</keyword>
<comment type="cofactor">
    <cofactor evidence="3">
        <name>Mg(2+)</name>
        <dbReference type="ChEBI" id="CHEBI:18420"/>
    </cofactor>
</comment>
<evidence type="ECO:0000256" key="13">
    <source>
        <dbReference type="ARBA" id="ARBA00022989"/>
    </source>
</evidence>
<dbReference type="InterPro" id="IPR029044">
    <property type="entry name" value="Nucleotide-diphossugar_trans"/>
</dbReference>
<dbReference type="PANTHER" id="PTHR43398">
    <property type="entry name" value="DOLICHOL-PHOSPHATE MANNOSYLTRANSFERASE SUBUNIT 1"/>
    <property type="match status" value="1"/>
</dbReference>
<keyword evidence="9" id="KW-0808">Transferase</keyword>
<dbReference type="GO" id="GO:0046872">
    <property type="term" value="F:metal ion binding"/>
    <property type="evidence" value="ECO:0007669"/>
    <property type="project" value="UniProtKB-KW"/>
</dbReference>
<proteinExistence type="inferred from homology"/>
<name>A0A1X4GJ21_9CYAN</name>
<comment type="cofactor">
    <cofactor evidence="2">
        <name>Mn(2+)</name>
        <dbReference type="ChEBI" id="CHEBI:29035"/>
    </cofactor>
</comment>
<dbReference type="Pfam" id="PF00535">
    <property type="entry name" value="Glycos_transf_2"/>
    <property type="match status" value="1"/>
</dbReference>
<dbReference type="CDD" id="cd06442">
    <property type="entry name" value="DPM1_like"/>
    <property type="match status" value="1"/>
</dbReference>
<dbReference type="GO" id="GO:0006506">
    <property type="term" value="P:GPI anchor biosynthetic process"/>
    <property type="evidence" value="ECO:0007669"/>
    <property type="project" value="TreeGrafter"/>
</dbReference>
<dbReference type="GO" id="GO:0016020">
    <property type="term" value="C:membrane"/>
    <property type="evidence" value="ECO:0007669"/>
    <property type="project" value="UniProtKB-ARBA"/>
</dbReference>
<gene>
    <name evidence="22" type="ORF">B7O87_01235</name>
</gene>
<comment type="subcellular location">
    <subcellularLocation>
        <location evidence="4">Endomembrane system</location>
    </subcellularLocation>
</comment>
<dbReference type="PANTHER" id="PTHR43398:SF1">
    <property type="entry name" value="DOLICHOL-PHOSPHATE MANNOSYLTRANSFERASE SUBUNIT 1"/>
    <property type="match status" value="1"/>
</dbReference>
<evidence type="ECO:0000256" key="16">
    <source>
        <dbReference type="ARBA" id="ARBA00053724"/>
    </source>
</evidence>
<dbReference type="SUPFAM" id="SSF53448">
    <property type="entry name" value="Nucleotide-diphospho-sugar transferases"/>
    <property type="match status" value="1"/>
</dbReference>
<keyword evidence="11" id="KW-0479">Metal-binding</keyword>
<accession>A0A1X4GJ21</accession>
<keyword evidence="13" id="KW-1133">Transmembrane helix</keyword>
<evidence type="ECO:0000256" key="18">
    <source>
        <dbReference type="ARBA" id="ARBA00082336"/>
    </source>
</evidence>
<protein>
    <recommendedName>
        <fullName evidence="17">Dolichol-phosphate mannosyltransferase</fullName>
        <ecNumber evidence="7">2.4.1.83</ecNumber>
    </recommendedName>
    <alternativeName>
        <fullName evidence="19">Dolichol-phosphate mannose synthase</fullName>
    </alternativeName>
    <alternativeName>
        <fullName evidence="18">Dolichyl-phosphate beta-D-mannosyltransferase</fullName>
    </alternativeName>
    <alternativeName>
        <fullName evidence="20">Mannose-P-dolichol synthase</fullName>
    </alternativeName>
</protein>
<evidence type="ECO:0000256" key="4">
    <source>
        <dbReference type="ARBA" id="ARBA00004308"/>
    </source>
</evidence>
<comment type="function">
    <text evidence="16">Transfers mannose from GDP-mannose to dolichol monophosphate to form dolichol phosphate mannose (Dol-P-Man) which is the mannosyl donor in pathways leading to N-glycosylation, glycosyl phosphatidylinositol membrane anchoring, and O-mannosylation of proteins.</text>
</comment>